<evidence type="ECO:0000313" key="2">
    <source>
        <dbReference type="Proteomes" id="UP000234329"/>
    </source>
</evidence>
<dbReference type="EMBL" id="MXAV01000006">
    <property type="protein sequence ID" value="PKY11874.1"/>
    <property type="molecule type" value="Genomic_DNA"/>
</dbReference>
<organism evidence="1 2">
    <name type="scientific">Acidithiobacillus marinus</name>
    <dbReference type="NCBI Taxonomy" id="187490"/>
    <lineage>
        <taxon>Bacteria</taxon>
        <taxon>Pseudomonadati</taxon>
        <taxon>Pseudomonadota</taxon>
        <taxon>Acidithiobacillia</taxon>
        <taxon>Acidithiobacillales</taxon>
        <taxon>Acidithiobacillaceae</taxon>
        <taxon>Acidithiobacillus</taxon>
    </lineage>
</organism>
<dbReference type="InParanoid" id="A0A2I1DPN5"/>
<dbReference type="Proteomes" id="UP000234329">
    <property type="component" value="Unassembled WGS sequence"/>
</dbReference>
<accession>A0A2I1DPN5</accession>
<gene>
    <name evidence="1" type="ORF">B1757_02630</name>
</gene>
<name>A0A2I1DPN5_9PROT</name>
<protein>
    <submittedName>
        <fullName evidence="1">Uncharacterized protein</fullName>
    </submittedName>
</protein>
<dbReference type="AlphaFoldDB" id="A0A2I1DPN5"/>
<sequence length="128" mass="15122">MITEILDVADREFRKLQNFSHERLSNREQIMNSQPQHNDRQQHTGNKAGIVHAFCKDDYLSENMRFVTLRDTAVTANGRCANKAAFFQLFPVHNVPTETHSHLHSPCRQQWHRIHHKRFKIFASGWYP</sequence>
<proteinExistence type="predicted"/>
<keyword evidence="2" id="KW-1185">Reference proteome</keyword>
<comment type="caution">
    <text evidence="1">The sequence shown here is derived from an EMBL/GenBank/DDBJ whole genome shotgun (WGS) entry which is preliminary data.</text>
</comment>
<evidence type="ECO:0000313" key="1">
    <source>
        <dbReference type="EMBL" id="PKY11874.1"/>
    </source>
</evidence>
<reference evidence="1 2" key="1">
    <citation type="submission" date="2017-03" db="EMBL/GenBank/DDBJ databases">
        <title>Draft genime sequence of the acidophilic sulfur-oxidizing bacterium Acidithiobacillus sp. SH, isolated from seawater.</title>
        <authorList>
            <person name="Sharmin S."/>
            <person name="Tokuhisa M."/>
            <person name="Kanao T."/>
            <person name="Kamimura K."/>
        </authorList>
    </citation>
    <scope>NUCLEOTIDE SEQUENCE [LARGE SCALE GENOMIC DNA]</scope>
    <source>
        <strain evidence="1 2">SH</strain>
    </source>
</reference>